<keyword evidence="5" id="KW-1003">Cell membrane</keyword>
<keyword evidence="8" id="KW-0472">Membrane</keyword>
<keyword evidence="6" id="KW-0145">Chemotaxis</keyword>
<keyword evidence="7" id="KW-0283">Flagellar rotation</keyword>
<evidence type="ECO:0000259" key="11">
    <source>
        <dbReference type="Pfam" id="PF01706"/>
    </source>
</evidence>
<dbReference type="InterPro" id="IPR032779">
    <property type="entry name" value="FliG_M"/>
</dbReference>
<dbReference type="PANTHER" id="PTHR30534">
    <property type="entry name" value="FLAGELLAR MOTOR SWITCH PROTEIN FLIG"/>
    <property type="match status" value="1"/>
</dbReference>
<evidence type="ECO:0000259" key="13">
    <source>
        <dbReference type="Pfam" id="PF14842"/>
    </source>
</evidence>
<evidence type="ECO:0000256" key="8">
    <source>
        <dbReference type="ARBA" id="ARBA00023136"/>
    </source>
</evidence>
<comment type="similarity">
    <text evidence="3">Belongs to the FliG family.</text>
</comment>
<dbReference type="GO" id="GO:0009425">
    <property type="term" value="C:bacterial-type flagellum basal body"/>
    <property type="evidence" value="ECO:0007669"/>
    <property type="project" value="UniProtKB-SubCell"/>
</dbReference>
<keyword evidence="14" id="KW-0966">Cell projection</keyword>
<dbReference type="InterPro" id="IPR023087">
    <property type="entry name" value="Flg_Motor_Flig_C"/>
</dbReference>
<dbReference type="InterPro" id="IPR011002">
    <property type="entry name" value="FliG_a-hlx"/>
</dbReference>
<accession>A0A1H3G2A8</accession>
<reference evidence="14 15" key="1">
    <citation type="submission" date="2016-10" db="EMBL/GenBank/DDBJ databases">
        <authorList>
            <person name="de Groot N.N."/>
        </authorList>
    </citation>
    <scope>NUCLEOTIDE SEQUENCE [LARGE SCALE GENOMIC DNA]</scope>
    <source>
        <strain evidence="14 15">DSM 26880</strain>
    </source>
</reference>
<comment type="function">
    <text evidence="10">FliG is one of three proteins (FliG, FliN, FliM) that forms the rotor-mounted switch complex (C ring), located at the base of the basal body. This complex interacts with the CheY and CheZ chemotaxis proteins, in addition to contacting components of the motor that determine the direction of flagellar rotation.</text>
</comment>
<feature type="domain" description="Flagellar motor switch protein FliG middle" evidence="12">
    <location>
        <begin position="153"/>
        <end position="221"/>
    </location>
</feature>
<keyword evidence="14" id="KW-0969">Cilium</keyword>
<keyword evidence="15" id="KW-1185">Reference proteome</keyword>
<keyword evidence="14" id="KW-0282">Flagellum</keyword>
<feature type="domain" description="Flagellar motor switch protein FliG N-terminal" evidence="13">
    <location>
        <begin position="41"/>
        <end position="143"/>
    </location>
</feature>
<dbReference type="STRING" id="321339.SAMN05444340_102112"/>
<dbReference type="Proteomes" id="UP000199286">
    <property type="component" value="Unassembled WGS sequence"/>
</dbReference>
<evidence type="ECO:0000313" key="14">
    <source>
        <dbReference type="EMBL" id="SDX97346.1"/>
    </source>
</evidence>
<proteinExistence type="inferred from homology"/>
<dbReference type="GO" id="GO:0003774">
    <property type="term" value="F:cytoskeletal motor activity"/>
    <property type="evidence" value="ECO:0007669"/>
    <property type="project" value="InterPro"/>
</dbReference>
<dbReference type="Pfam" id="PF14842">
    <property type="entry name" value="FliG_N"/>
    <property type="match status" value="1"/>
</dbReference>
<dbReference type="PRINTS" id="PR00954">
    <property type="entry name" value="FLGMOTORFLIG"/>
</dbReference>
<dbReference type="AlphaFoldDB" id="A0A1H3G2A8"/>
<evidence type="ECO:0000313" key="15">
    <source>
        <dbReference type="Proteomes" id="UP000199286"/>
    </source>
</evidence>
<dbReference type="SUPFAM" id="SSF48029">
    <property type="entry name" value="FliG"/>
    <property type="match status" value="2"/>
</dbReference>
<dbReference type="Gene3D" id="1.10.220.30">
    <property type="match status" value="3"/>
</dbReference>
<evidence type="ECO:0000256" key="3">
    <source>
        <dbReference type="ARBA" id="ARBA00010299"/>
    </source>
</evidence>
<feature type="domain" description="Flagellar motor switch protein FliG C-terminal" evidence="11">
    <location>
        <begin position="253"/>
        <end position="364"/>
    </location>
</feature>
<organism evidence="14 15">
    <name type="scientific">Citreimonas salinaria</name>
    <dbReference type="NCBI Taxonomy" id="321339"/>
    <lineage>
        <taxon>Bacteria</taxon>
        <taxon>Pseudomonadati</taxon>
        <taxon>Pseudomonadota</taxon>
        <taxon>Alphaproteobacteria</taxon>
        <taxon>Rhodobacterales</taxon>
        <taxon>Roseobacteraceae</taxon>
        <taxon>Citreimonas</taxon>
    </lineage>
</organism>
<sequence length="374" mass="39871">MPAAPPTDGAARTMTRLPALTAAAAAASLPAPGVVRDASLLSRKAKAAIIVQVMLNEGADIPLSSLPDEHQTELTVLLGKMRYIDRVTLNAVIEEFVEELDGVGLSFPGHIGGALDALEGKISAQTAIRLRKEAGVRQIGDPWKRINALDVAKLVHLVSNESIQVAAVMMSKIDVARAAEVLAKLPGDRARQISYAVSMTTGVTPDAVDRIGLSIATQLDAEPPRAFKAMPDERLGEILNFSTSAARETLLGALEQDDAQFAERVRKAIFTFATIPNRIKPADVPKITRDVPADVLSTAFAAAESDEDRAAVDFIKANISKRMGATLQEDADALGKVGTKTGERAMTDVIAVIRQLIDSGEITLRRPDEEDAED</sequence>
<dbReference type="Pfam" id="PF14841">
    <property type="entry name" value="FliG_M"/>
    <property type="match status" value="1"/>
</dbReference>
<dbReference type="PANTHER" id="PTHR30534:SF0">
    <property type="entry name" value="FLAGELLAR MOTOR SWITCH PROTEIN FLIG"/>
    <property type="match status" value="1"/>
</dbReference>
<evidence type="ECO:0000256" key="1">
    <source>
        <dbReference type="ARBA" id="ARBA00004117"/>
    </source>
</evidence>
<dbReference type="EMBL" id="FNPF01000002">
    <property type="protein sequence ID" value="SDX97346.1"/>
    <property type="molecule type" value="Genomic_DNA"/>
</dbReference>
<evidence type="ECO:0000256" key="7">
    <source>
        <dbReference type="ARBA" id="ARBA00022779"/>
    </source>
</evidence>
<dbReference type="Pfam" id="PF01706">
    <property type="entry name" value="FliG_C"/>
    <property type="match status" value="1"/>
</dbReference>
<evidence type="ECO:0000256" key="9">
    <source>
        <dbReference type="ARBA" id="ARBA00023143"/>
    </source>
</evidence>
<evidence type="ECO:0000256" key="2">
    <source>
        <dbReference type="ARBA" id="ARBA00004413"/>
    </source>
</evidence>
<dbReference type="GO" id="GO:0071973">
    <property type="term" value="P:bacterial-type flagellum-dependent cell motility"/>
    <property type="evidence" value="ECO:0007669"/>
    <property type="project" value="InterPro"/>
</dbReference>
<dbReference type="InterPro" id="IPR000090">
    <property type="entry name" value="Flg_Motor_Flig"/>
</dbReference>
<evidence type="ECO:0000256" key="10">
    <source>
        <dbReference type="ARBA" id="ARBA00025598"/>
    </source>
</evidence>
<dbReference type="InterPro" id="IPR028263">
    <property type="entry name" value="FliG_N"/>
</dbReference>
<evidence type="ECO:0000256" key="6">
    <source>
        <dbReference type="ARBA" id="ARBA00022500"/>
    </source>
</evidence>
<name>A0A1H3G2A8_9RHOB</name>
<evidence type="ECO:0000256" key="4">
    <source>
        <dbReference type="ARBA" id="ARBA00021870"/>
    </source>
</evidence>
<dbReference type="GO" id="GO:0005886">
    <property type="term" value="C:plasma membrane"/>
    <property type="evidence" value="ECO:0007669"/>
    <property type="project" value="UniProtKB-SubCell"/>
</dbReference>
<gene>
    <name evidence="14" type="ORF">SAMN05444340_102112</name>
</gene>
<evidence type="ECO:0000256" key="5">
    <source>
        <dbReference type="ARBA" id="ARBA00022475"/>
    </source>
</evidence>
<comment type="subcellular location">
    <subcellularLocation>
        <location evidence="1">Bacterial flagellum basal body</location>
    </subcellularLocation>
    <subcellularLocation>
        <location evidence="2">Cell membrane</location>
        <topology evidence="2">Peripheral membrane protein</topology>
        <orientation evidence="2">Cytoplasmic side</orientation>
    </subcellularLocation>
</comment>
<protein>
    <recommendedName>
        <fullName evidence="4">Flagellar motor switch protein FliG</fullName>
    </recommendedName>
</protein>
<dbReference type="GO" id="GO:0006935">
    <property type="term" value="P:chemotaxis"/>
    <property type="evidence" value="ECO:0007669"/>
    <property type="project" value="UniProtKB-KW"/>
</dbReference>
<keyword evidence="9" id="KW-0975">Bacterial flagellum</keyword>
<evidence type="ECO:0000259" key="12">
    <source>
        <dbReference type="Pfam" id="PF14841"/>
    </source>
</evidence>